<feature type="transmembrane region" description="Helical" evidence="1">
    <location>
        <begin position="39"/>
        <end position="57"/>
    </location>
</feature>
<dbReference type="OrthoDB" id="9987018at2"/>
<accession>A0A0R2IM79</accession>
<keyword evidence="1" id="KW-0472">Membrane</keyword>
<dbReference type="AlphaFoldDB" id="A0A0R2IM79"/>
<dbReference type="PATRIC" id="fig|319652.3.peg.1465"/>
<reference evidence="2 3" key="1">
    <citation type="journal article" date="2015" name="Genome Announc.">
        <title>Expanding the biotechnology potential of lactobacilli through comparative genomics of 213 strains and associated genera.</title>
        <authorList>
            <person name="Sun Z."/>
            <person name="Harris H.M."/>
            <person name="McCann A."/>
            <person name="Guo C."/>
            <person name="Argimon S."/>
            <person name="Zhang W."/>
            <person name="Yang X."/>
            <person name="Jeffery I.B."/>
            <person name="Cooney J.C."/>
            <person name="Kagawa T.F."/>
            <person name="Liu W."/>
            <person name="Song Y."/>
            <person name="Salvetti E."/>
            <person name="Wrobel A."/>
            <person name="Rasinkangas P."/>
            <person name="Parkhill J."/>
            <person name="Rea M.C."/>
            <person name="O'Sullivan O."/>
            <person name="Ritari J."/>
            <person name="Douillard F.P."/>
            <person name="Paul Ross R."/>
            <person name="Yang R."/>
            <person name="Briner A.E."/>
            <person name="Felis G.E."/>
            <person name="de Vos W.M."/>
            <person name="Barrangou R."/>
            <person name="Klaenhammer T.R."/>
            <person name="Caufield P.W."/>
            <person name="Cui Y."/>
            <person name="Zhang H."/>
            <person name="O'Toole P.W."/>
        </authorList>
    </citation>
    <scope>NUCLEOTIDE SEQUENCE [LARGE SCALE GENOMIC DNA]</scope>
    <source>
        <strain evidence="2 3">DSM 17757</strain>
    </source>
</reference>
<protein>
    <submittedName>
        <fullName evidence="2">Uncharacterized protein</fullName>
    </submittedName>
</protein>
<evidence type="ECO:0000256" key="1">
    <source>
        <dbReference type="SAM" id="Phobius"/>
    </source>
</evidence>
<evidence type="ECO:0000313" key="3">
    <source>
        <dbReference type="Proteomes" id="UP000051568"/>
    </source>
</evidence>
<sequence length="63" mass="7325">MKKFIYSEKFIRFLTLLGPFVIAMDPLDSYSPRNIADNIIGWGILTLAFILAIARWLDHKLQK</sequence>
<comment type="caution">
    <text evidence="2">The sequence shown here is derived from an EMBL/GenBank/DDBJ whole genome shotgun (WGS) entry which is preliminary data.</text>
</comment>
<keyword evidence="1" id="KW-1133">Transmembrane helix</keyword>
<dbReference type="Proteomes" id="UP000051568">
    <property type="component" value="Unassembled WGS sequence"/>
</dbReference>
<gene>
    <name evidence="2" type="ORF">IV80_GL001449</name>
</gene>
<dbReference type="EMBL" id="JQBR01000005">
    <property type="protein sequence ID" value="KRN66201.1"/>
    <property type="molecule type" value="Genomic_DNA"/>
</dbReference>
<keyword evidence="3" id="KW-1185">Reference proteome</keyword>
<name>A0A0R2IM79_9LACO</name>
<dbReference type="RefSeq" id="WP_057750846.1">
    <property type="nucleotide sequence ID" value="NZ_BJVH01000005.1"/>
</dbReference>
<organism evidence="2 3">
    <name type="scientific">Pediococcus cellicola</name>
    <dbReference type="NCBI Taxonomy" id="319652"/>
    <lineage>
        <taxon>Bacteria</taxon>
        <taxon>Bacillati</taxon>
        <taxon>Bacillota</taxon>
        <taxon>Bacilli</taxon>
        <taxon>Lactobacillales</taxon>
        <taxon>Lactobacillaceae</taxon>
        <taxon>Pediococcus</taxon>
    </lineage>
</organism>
<keyword evidence="1" id="KW-0812">Transmembrane</keyword>
<proteinExistence type="predicted"/>
<evidence type="ECO:0000313" key="2">
    <source>
        <dbReference type="EMBL" id="KRN66201.1"/>
    </source>
</evidence>